<organism evidence="2 3">
    <name type="scientific">Penicillium vulpinum</name>
    <dbReference type="NCBI Taxonomy" id="29845"/>
    <lineage>
        <taxon>Eukaryota</taxon>
        <taxon>Fungi</taxon>
        <taxon>Dikarya</taxon>
        <taxon>Ascomycota</taxon>
        <taxon>Pezizomycotina</taxon>
        <taxon>Eurotiomycetes</taxon>
        <taxon>Eurotiomycetidae</taxon>
        <taxon>Eurotiales</taxon>
        <taxon>Aspergillaceae</taxon>
        <taxon>Penicillium</taxon>
    </lineage>
</organism>
<comment type="caution">
    <text evidence="2">The sequence shown here is derived from an EMBL/GenBank/DDBJ whole genome shotgun (WGS) entry which is preliminary data.</text>
</comment>
<reference evidence="3" key="1">
    <citation type="journal article" date="2017" name="Nat. Microbiol.">
        <title>Global analysis of biosynthetic gene clusters reveals vast potential of secondary metabolite production in Penicillium species.</title>
        <authorList>
            <person name="Nielsen J.C."/>
            <person name="Grijseels S."/>
            <person name="Prigent S."/>
            <person name="Ji B."/>
            <person name="Dainat J."/>
            <person name="Nielsen K.F."/>
            <person name="Frisvad J.C."/>
            <person name="Workman M."/>
            <person name="Nielsen J."/>
        </authorList>
    </citation>
    <scope>NUCLEOTIDE SEQUENCE [LARGE SCALE GENOMIC DNA]</scope>
    <source>
        <strain evidence="3">IBT 29486</strain>
    </source>
</reference>
<evidence type="ECO:0000256" key="1">
    <source>
        <dbReference type="SAM" id="MobiDB-lite"/>
    </source>
</evidence>
<feature type="compositionally biased region" description="Polar residues" evidence="1">
    <location>
        <begin position="21"/>
        <end position="37"/>
    </location>
</feature>
<gene>
    <name evidence="2" type="ORF">PENVUL_c020G02690</name>
</gene>
<proteinExistence type="predicted"/>
<dbReference type="STRING" id="29845.A0A1V6RX89"/>
<evidence type="ECO:0000313" key="2">
    <source>
        <dbReference type="EMBL" id="OQE06023.1"/>
    </source>
</evidence>
<dbReference type="AlphaFoldDB" id="A0A1V6RX89"/>
<dbReference type="OrthoDB" id="3257095at2759"/>
<protein>
    <submittedName>
        <fullName evidence="2">Uncharacterized protein</fullName>
    </submittedName>
</protein>
<keyword evidence="3" id="KW-1185">Reference proteome</keyword>
<accession>A0A1V6RX89</accession>
<dbReference type="Proteomes" id="UP000191518">
    <property type="component" value="Unassembled WGS sequence"/>
</dbReference>
<dbReference type="EMBL" id="MDYP01000020">
    <property type="protein sequence ID" value="OQE06023.1"/>
    <property type="molecule type" value="Genomic_DNA"/>
</dbReference>
<sequence length="104" mass="11296">MVFPDLLLSPSMQPIPRKMSETANSKHAQHSDGISVTNEDDRDLLKLGYRSSLARGWSSLFHNFACSFSALNCVGSGILRYPGAPESPVAYCPSSQLPVSPKLD</sequence>
<evidence type="ECO:0000313" key="3">
    <source>
        <dbReference type="Proteomes" id="UP000191518"/>
    </source>
</evidence>
<feature type="region of interest" description="Disordered" evidence="1">
    <location>
        <begin position="13"/>
        <end position="37"/>
    </location>
</feature>
<name>A0A1V6RX89_9EURO</name>